<dbReference type="InterPro" id="IPR058355">
    <property type="entry name" value="DUF8042"/>
</dbReference>
<protein>
    <recommendedName>
        <fullName evidence="1">DUF8042 domain-containing protein</fullName>
    </recommendedName>
</protein>
<proteinExistence type="predicted"/>
<name>A0ABX8R818_9CLOT</name>
<feature type="domain" description="DUF8042" evidence="1">
    <location>
        <begin position="10"/>
        <end position="113"/>
    </location>
</feature>
<dbReference type="RefSeq" id="WP_218281873.1">
    <property type="nucleotide sequence ID" value="NZ_CP078093.1"/>
</dbReference>
<organism evidence="2 3">
    <name type="scientific">Crassaminicella indica</name>
    <dbReference type="NCBI Taxonomy" id="2855394"/>
    <lineage>
        <taxon>Bacteria</taxon>
        <taxon>Bacillati</taxon>
        <taxon>Bacillota</taxon>
        <taxon>Clostridia</taxon>
        <taxon>Eubacteriales</taxon>
        <taxon>Clostridiaceae</taxon>
        <taxon>Crassaminicella</taxon>
    </lineage>
</organism>
<keyword evidence="3" id="KW-1185">Reference proteome</keyword>
<sequence>MKEQEILVKETTEELNTYLPKMINGIENFVEYVMQSKEQDAQKLLPVIFEGLEWIAQAIYLKNRIKQGTMKEQELVEKLPLLIDAYENRDFILISDILDYEIKPILEKWIHRIH</sequence>
<gene>
    <name evidence="2" type="ORF">KVH43_07145</name>
</gene>
<accession>A0ABX8R818</accession>
<evidence type="ECO:0000313" key="2">
    <source>
        <dbReference type="EMBL" id="QXM05173.1"/>
    </source>
</evidence>
<dbReference type="Pfam" id="PF26154">
    <property type="entry name" value="DUF8042"/>
    <property type="match status" value="1"/>
</dbReference>
<evidence type="ECO:0000259" key="1">
    <source>
        <dbReference type="Pfam" id="PF26154"/>
    </source>
</evidence>
<reference evidence="2" key="1">
    <citation type="submission" date="2021-07" db="EMBL/GenBank/DDBJ databases">
        <title>Complete genome sequence of Crassaminicella sp. 143-21, isolated from a deep-sea hydrothermal vent.</title>
        <authorList>
            <person name="Li X."/>
        </authorList>
    </citation>
    <scope>NUCLEOTIDE SEQUENCE</scope>
    <source>
        <strain evidence="2">143-21</strain>
    </source>
</reference>
<dbReference type="EMBL" id="CP078093">
    <property type="protein sequence ID" value="QXM05173.1"/>
    <property type="molecule type" value="Genomic_DNA"/>
</dbReference>
<evidence type="ECO:0000313" key="3">
    <source>
        <dbReference type="Proteomes" id="UP000886818"/>
    </source>
</evidence>
<dbReference type="Proteomes" id="UP000886818">
    <property type="component" value="Chromosome"/>
</dbReference>